<accession>A0A915JCY8</accession>
<organism evidence="1 2">
    <name type="scientific">Romanomermis culicivorax</name>
    <name type="common">Nematode worm</name>
    <dbReference type="NCBI Taxonomy" id="13658"/>
    <lineage>
        <taxon>Eukaryota</taxon>
        <taxon>Metazoa</taxon>
        <taxon>Ecdysozoa</taxon>
        <taxon>Nematoda</taxon>
        <taxon>Enoplea</taxon>
        <taxon>Dorylaimia</taxon>
        <taxon>Mermithida</taxon>
        <taxon>Mermithoidea</taxon>
        <taxon>Mermithidae</taxon>
        <taxon>Romanomermis</taxon>
    </lineage>
</organism>
<dbReference type="Proteomes" id="UP000887565">
    <property type="component" value="Unplaced"/>
</dbReference>
<keyword evidence="1" id="KW-1185">Reference proteome</keyword>
<protein>
    <submittedName>
        <fullName evidence="2">Uncharacterized protein</fullName>
    </submittedName>
</protein>
<sequence>MSLDRFQRDLLIDMHSLHFRSEYMKQPNMIENWLRNLFSKKSVRFEGKDRKRSIFTVYNRIKSLLTSYSLFTKSKID</sequence>
<dbReference type="WBParaSite" id="nRc.2.0.1.t24344-RA">
    <property type="protein sequence ID" value="nRc.2.0.1.t24344-RA"/>
    <property type="gene ID" value="nRc.2.0.1.g24344"/>
</dbReference>
<name>A0A915JCY8_ROMCU</name>
<proteinExistence type="predicted"/>
<dbReference type="AlphaFoldDB" id="A0A915JCY8"/>
<reference evidence="2" key="1">
    <citation type="submission" date="2022-11" db="UniProtKB">
        <authorList>
            <consortium name="WormBaseParasite"/>
        </authorList>
    </citation>
    <scope>IDENTIFICATION</scope>
</reference>
<evidence type="ECO:0000313" key="2">
    <source>
        <dbReference type="WBParaSite" id="nRc.2.0.1.t24344-RA"/>
    </source>
</evidence>
<evidence type="ECO:0000313" key="1">
    <source>
        <dbReference type="Proteomes" id="UP000887565"/>
    </source>
</evidence>